<dbReference type="GO" id="GO:0005886">
    <property type="term" value="C:plasma membrane"/>
    <property type="evidence" value="ECO:0007669"/>
    <property type="project" value="TreeGrafter"/>
</dbReference>
<dbReference type="InterPro" id="IPR001036">
    <property type="entry name" value="Acrflvin-R"/>
</dbReference>
<reference evidence="2" key="1">
    <citation type="submission" date="2018-05" db="EMBL/GenBank/DDBJ databases">
        <authorList>
            <person name="Lanie J.A."/>
            <person name="Ng W.-L."/>
            <person name="Kazmierczak K.M."/>
            <person name="Andrzejewski T.M."/>
            <person name="Davidsen T.M."/>
            <person name="Wayne K.J."/>
            <person name="Tettelin H."/>
            <person name="Glass J.I."/>
            <person name="Rusch D."/>
            <person name="Podicherti R."/>
            <person name="Tsui H.-C.T."/>
            <person name="Winkler M.E."/>
        </authorList>
    </citation>
    <scope>NUCLEOTIDE SEQUENCE</scope>
</reference>
<dbReference type="Pfam" id="PF00873">
    <property type="entry name" value="ACR_tran"/>
    <property type="match status" value="1"/>
</dbReference>
<dbReference type="Gene3D" id="3.30.70.1320">
    <property type="entry name" value="Multidrug efflux transporter AcrB pore domain like"/>
    <property type="match status" value="1"/>
</dbReference>
<dbReference type="InterPro" id="IPR027463">
    <property type="entry name" value="AcrB_DN_DC_subdom"/>
</dbReference>
<gene>
    <name evidence="2" type="ORF">METZ01_LOCUS439591</name>
</gene>
<protein>
    <submittedName>
        <fullName evidence="2">Uncharacterized protein</fullName>
    </submittedName>
</protein>
<keyword evidence="1" id="KW-1133">Transmembrane helix</keyword>
<dbReference type="GO" id="GO:0042910">
    <property type="term" value="F:xenobiotic transmembrane transporter activity"/>
    <property type="evidence" value="ECO:0007669"/>
    <property type="project" value="TreeGrafter"/>
</dbReference>
<feature type="non-terminal residue" evidence="2">
    <location>
        <position position="1"/>
    </location>
</feature>
<proteinExistence type="predicted"/>
<dbReference type="AlphaFoldDB" id="A0A382YTY4"/>
<evidence type="ECO:0000313" key="2">
    <source>
        <dbReference type="EMBL" id="SVD86737.1"/>
    </source>
</evidence>
<keyword evidence="1" id="KW-0812">Transmembrane</keyword>
<dbReference type="Gene3D" id="1.20.1640.10">
    <property type="entry name" value="Multidrug efflux transporter AcrB transmembrane domain"/>
    <property type="match status" value="1"/>
</dbReference>
<dbReference type="PANTHER" id="PTHR32063:SF33">
    <property type="entry name" value="RND SUPERFAMILY EFFLUX PUMP PERMEASE COMPONENT"/>
    <property type="match status" value="1"/>
</dbReference>
<sequence length="261" mass="28635">IDSLLKTISNIPAPNEPFHIRVPSRSDYKSVIWVVVTGDLPEDELHTAAKRVRDDLLALDGISRVRAFLPREHRIAIELNTEKLEAYSLTPDAVANAIRQSSIDLPAGAIDGPTGRLDIRTKGQAYSLEEFASITVRSSNGARLTLGEIATTITDTNDEEKFISEFNRRPAVRIDVGRIGNENALKIAEQVHEYVDDSGGRFPEGIILSTHADRALSLKSRLETMGSSLLQGALLVMIVLGLFLRPQLAFWVVVGIPISFA</sequence>
<name>A0A382YTY4_9ZZZZ</name>
<organism evidence="2">
    <name type="scientific">marine metagenome</name>
    <dbReference type="NCBI Taxonomy" id="408172"/>
    <lineage>
        <taxon>unclassified sequences</taxon>
        <taxon>metagenomes</taxon>
        <taxon>ecological metagenomes</taxon>
    </lineage>
</organism>
<dbReference type="Gene3D" id="3.30.70.1430">
    <property type="entry name" value="Multidrug efflux transporter AcrB pore domain"/>
    <property type="match status" value="1"/>
</dbReference>
<dbReference type="SUPFAM" id="SSF82693">
    <property type="entry name" value="Multidrug efflux transporter AcrB pore domain, PN1, PN2, PC1 and PC2 subdomains"/>
    <property type="match status" value="1"/>
</dbReference>
<accession>A0A382YTY4</accession>
<keyword evidence="1" id="KW-0472">Membrane</keyword>
<dbReference type="PANTHER" id="PTHR32063">
    <property type="match status" value="1"/>
</dbReference>
<dbReference type="SUPFAM" id="SSF82714">
    <property type="entry name" value="Multidrug efflux transporter AcrB TolC docking domain, DN and DC subdomains"/>
    <property type="match status" value="1"/>
</dbReference>
<feature type="transmembrane region" description="Helical" evidence="1">
    <location>
        <begin position="224"/>
        <end position="244"/>
    </location>
</feature>
<feature type="non-terminal residue" evidence="2">
    <location>
        <position position="261"/>
    </location>
</feature>
<dbReference type="EMBL" id="UINC01178530">
    <property type="protein sequence ID" value="SVD86737.1"/>
    <property type="molecule type" value="Genomic_DNA"/>
</dbReference>
<evidence type="ECO:0000256" key="1">
    <source>
        <dbReference type="SAM" id="Phobius"/>
    </source>
</evidence>
<dbReference type="Gene3D" id="3.30.2090.10">
    <property type="entry name" value="Multidrug efflux transporter AcrB TolC docking domain, DN and DC subdomains"/>
    <property type="match status" value="1"/>
</dbReference>